<keyword evidence="2" id="KW-1185">Reference proteome</keyword>
<gene>
    <name evidence="1" type="ORF">CLV40_12951</name>
</gene>
<name>A0A2S6GDL3_9PSEU</name>
<protein>
    <submittedName>
        <fullName evidence="1">Uncharacterized protein</fullName>
    </submittedName>
</protein>
<dbReference type="Proteomes" id="UP000239203">
    <property type="component" value="Unassembled WGS sequence"/>
</dbReference>
<accession>A0A2S6GDL3</accession>
<reference evidence="1 2" key="1">
    <citation type="submission" date="2018-02" db="EMBL/GenBank/DDBJ databases">
        <title>Genomic Encyclopedia of Archaeal and Bacterial Type Strains, Phase II (KMG-II): from individual species to whole genera.</title>
        <authorList>
            <person name="Goeker M."/>
        </authorList>
    </citation>
    <scope>NUCLEOTIDE SEQUENCE [LARGE SCALE GENOMIC DNA]</scope>
    <source>
        <strain evidence="1 2">YU 961-1</strain>
    </source>
</reference>
<sequence length="88" mass="9283">MKCQIAAPAQTELSFVNVPFDALTVLDQVRNCLISLGPAFDERNYGCRSFRDFLGCLAHRVAAVGSWGGDVTLALTDGALPGPADGGR</sequence>
<comment type="caution">
    <text evidence="1">The sequence shown here is derived from an EMBL/GenBank/DDBJ whole genome shotgun (WGS) entry which is preliminary data.</text>
</comment>
<dbReference type="AlphaFoldDB" id="A0A2S6GDL3"/>
<evidence type="ECO:0000313" key="2">
    <source>
        <dbReference type="Proteomes" id="UP000239203"/>
    </source>
</evidence>
<proteinExistence type="predicted"/>
<organism evidence="1 2">
    <name type="scientific">Actinokineospora auranticolor</name>
    <dbReference type="NCBI Taxonomy" id="155976"/>
    <lineage>
        <taxon>Bacteria</taxon>
        <taxon>Bacillati</taxon>
        <taxon>Actinomycetota</taxon>
        <taxon>Actinomycetes</taxon>
        <taxon>Pseudonocardiales</taxon>
        <taxon>Pseudonocardiaceae</taxon>
        <taxon>Actinokineospora</taxon>
    </lineage>
</organism>
<evidence type="ECO:0000313" key="1">
    <source>
        <dbReference type="EMBL" id="PPK63338.1"/>
    </source>
</evidence>
<dbReference type="EMBL" id="PTIX01000029">
    <property type="protein sequence ID" value="PPK63338.1"/>
    <property type="molecule type" value="Genomic_DNA"/>
</dbReference>